<evidence type="ECO:0000256" key="2">
    <source>
        <dbReference type="SAM" id="MobiDB-lite"/>
    </source>
</evidence>
<keyword evidence="4" id="KW-1185">Reference proteome</keyword>
<dbReference type="InterPro" id="IPR035093">
    <property type="entry name" value="RelE/ParE_toxin_dom_sf"/>
</dbReference>
<reference evidence="3 4" key="1">
    <citation type="submission" date="2019-12" db="EMBL/GenBank/DDBJ databases">
        <authorList>
            <person name="Li M."/>
        </authorList>
    </citation>
    <scope>NUCLEOTIDE SEQUENCE [LARGE SCALE GENOMIC DNA]</scope>
    <source>
        <strain evidence="3 4">GBMRC 2046</strain>
    </source>
</reference>
<sequence length="115" mass="13031">MQRKAASFSPEARKWFLTEIQYLAERNLAAAEALIARMRRLREELAKYPKLGARGAIPGTRRIVLAPYVVTVRSRHGGIEIVAIRHGRQRDALAPDDAWQDRPREANEPDIGEDS</sequence>
<evidence type="ECO:0000313" key="4">
    <source>
        <dbReference type="Proteomes" id="UP000433101"/>
    </source>
</evidence>
<dbReference type="Proteomes" id="UP000433101">
    <property type="component" value="Unassembled WGS sequence"/>
</dbReference>
<organism evidence="3 4">
    <name type="scientific">Stappia sediminis</name>
    <dbReference type="NCBI Taxonomy" id="2692190"/>
    <lineage>
        <taxon>Bacteria</taxon>
        <taxon>Pseudomonadati</taxon>
        <taxon>Pseudomonadota</taxon>
        <taxon>Alphaproteobacteria</taxon>
        <taxon>Hyphomicrobiales</taxon>
        <taxon>Stappiaceae</taxon>
        <taxon>Stappia</taxon>
    </lineage>
</organism>
<comment type="caution">
    <text evidence="3">The sequence shown here is derived from an EMBL/GenBank/DDBJ whole genome shotgun (WGS) entry which is preliminary data.</text>
</comment>
<dbReference type="AlphaFoldDB" id="A0A7X3LVW0"/>
<feature type="compositionally biased region" description="Basic and acidic residues" evidence="2">
    <location>
        <begin position="89"/>
        <end position="107"/>
    </location>
</feature>
<protein>
    <submittedName>
        <fullName evidence="3">Type II toxin-antitoxin system RelE/ParE family toxin</fullName>
    </submittedName>
</protein>
<proteinExistence type="predicted"/>
<accession>A0A7X3LVW0</accession>
<dbReference type="InterPro" id="IPR007712">
    <property type="entry name" value="RelE/ParE_toxin"/>
</dbReference>
<evidence type="ECO:0000313" key="3">
    <source>
        <dbReference type="EMBL" id="MXN66022.1"/>
    </source>
</evidence>
<dbReference type="EMBL" id="WUMV01000006">
    <property type="protein sequence ID" value="MXN66022.1"/>
    <property type="molecule type" value="Genomic_DNA"/>
</dbReference>
<dbReference type="Gene3D" id="3.30.2310.20">
    <property type="entry name" value="RelE-like"/>
    <property type="match status" value="1"/>
</dbReference>
<evidence type="ECO:0000256" key="1">
    <source>
        <dbReference type="ARBA" id="ARBA00022649"/>
    </source>
</evidence>
<feature type="region of interest" description="Disordered" evidence="2">
    <location>
        <begin position="89"/>
        <end position="115"/>
    </location>
</feature>
<keyword evidence="1" id="KW-1277">Toxin-antitoxin system</keyword>
<gene>
    <name evidence="3" type="ORF">GR183_14000</name>
</gene>
<dbReference type="Pfam" id="PF05016">
    <property type="entry name" value="ParE_toxin"/>
    <property type="match status" value="1"/>
</dbReference>
<name>A0A7X3LVW0_9HYPH</name>